<organism evidence="2 3">
    <name type="scientific">Tritrichomonas musculus</name>
    <dbReference type="NCBI Taxonomy" id="1915356"/>
    <lineage>
        <taxon>Eukaryota</taxon>
        <taxon>Metamonada</taxon>
        <taxon>Parabasalia</taxon>
        <taxon>Tritrichomonadida</taxon>
        <taxon>Tritrichomonadidae</taxon>
        <taxon>Tritrichomonas</taxon>
    </lineage>
</organism>
<sequence>MSKEMTKMHQSVFQLNTNPMKSQIEIQRQQQRIKRFEAAKQIYNDLSYEHQQEYENMKNKKEQRPSYLPQTKEELEERMQEIEEIRNKLLVQKKGIGTAQRNALEEQAQREEEEKYAEMERKRIEELAKERYRMALEELHQAENMPFNNRLGDAKKYANDRQSYNLQRFIDGKKKKECPYVPSQSILVPKNRNGITSKTIDSKWGKIPVNEEAVRYQKLLEEKEKNQLASDQQRLKRFKDRSKAAAFRAKCEKLCVDLQDDVNHIRKYEIDVQLTNENLKKTAAEIPMFQTYLVEDRYQKRSEAVTLFLSAPDAPKARKNAPVPIPIHALPPSPVHSDEEYGYVITDDIIDGQDNL</sequence>
<keyword evidence="3" id="KW-1185">Reference proteome</keyword>
<feature type="coiled-coil region" evidence="1">
    <location>
        <begin position="26"/>
        <end position="145"/>
    </location>
</feature>
<evidence type="ECO:0000313" key="2">
    <source>
        <dbReference type="EMBL" id="KAK8881882.1"/>
    </source>
</evidence>
<name>A0ABR2JUF9_9EUKA</name>
<keyword evidence="1" id="KW-0175">Coiled coil</keyword>
<dbReference type="Proteomes" id="UP001470230">
    <property type="component" value="Unassembled WGS sequence"/>
</dbReference>
<comment type="caution">
    <text evidence="2">The sequence shown here is derived from an EMBL/GenBank/DDBJ whole genome shotgun (WGS) entry which is preliminary data.</text>
</comment>
<gene>
    <name evidence="2" type="ORF">M9Y10_044519</name>
</gene>
<protein>
    <submittedName>
        <fullName evidence="2">Uncharacterized protein</fullName>
    </submittedName>
</protein>
<reference evidence="2 3" key="1">
    <citation type="submission" date="2024-04" db="EMBL/GenBank/DDBJ databases">
        <title>Tritrichomonas musculus Genome.</title>
        <authorList>
            <person name="Alves-Ferreira E."/>
            <person name="Grigg M."/>
            <person name="Lorenzi H."/>
            <person name="Galac M."/>
        </authorList>
    </citation>
    <scope>NUCLEOTIDE SEQUENCE [LARGE SCALE GENOMIC DNA]</scope>
    <source>
        <strain evidence="2 3">EAF2021</strain>
    </source>
</reference>
<accession>A0ABR2JUF9</accession>
<evidence type="ECO:0000313" key="3">
    <source>
        <dbReference type="Proteomes" id="UP001470230"/>
    </source>
</evidence>
<proteinExistence type="predicted"/>
<evidence type="ECO:0000256" key="1">
    <source>
        <dbReference type="SAM" id="Coils"/>
    </source>
</evidence>
<dbReference type="EMBL" id="JAPFFF010000009">
    <property type="protein sequence ID" value="KAK8881882.1"/>
    <property type="molecule type" value="Genomic_DNA"/>
</dbReference>